<reference evidence="1 2" key="1">
    <citation type="journal article" date="2018" name="Front. Plant Sci.">
        <title>Red Clover (Trifolium pratense) and Zigzag Clover (T. medium) - A Picture of Genomic Similarities and Differences.</title>
        <authorList>
            <person name="Dluhosova J."/>
            <person name="Istvanek J."/>
            <person name="Nedelnik J."/>
            <person name="Repkova J."/>
        </authorList>
    </citation>
    <scope>NUCLEOTIDE SEQUENCE [LARGE SCALE GENOMIC DNA]</scope>
    <source>
        <strain evidence="2">cv. 10/8</strain>
        <tissue evidence="1">Leaf</tissue>
    </source>
</reference>
<dbReference type="EMBL" id="LXQA010287551">
    <property type="protein sequence ID" value="MCI41079.1"/>
    <property type="molecule type" value="Genomic_DNA"/>
</dbReference>
<evidence type="ECO:0000313" key="1">
    <source>
        <dbReference type="EMBL" id="MCI41079.1"/>
    </source>
</evidence>
<proteinExistence type="predicted"/>
<sequence>MASESYPIRTDIPIRSDTLSIRIEG</sequence>
<protein>
    <submittedName>
        <fullName evidence="1">Uncharacterized protein</fullName>
    </submittedName>
</protein>
<name>A0A392RXG7_9FABA</name>
<keyword evidence="2" id="KW-1185">Reference proteome</keyword>
<feature type="non-terminal residue" evidence="1">
    <location>
        <position position="25"/>
    </location>
</feature>
<dbReference type="Proteomes" id="UP000265520">
    <property type="component" value="Unassembled WGS sequence"/>
</dbReference>
<comment type="caution">
    <text evidence="1">The sequence shown here is derived from an EMBL/GenBank/DDBJ whole genome shotgun (WGS) entry which is preliminary data.</text>
</comment>
<dbReference type="AlphaFoldDB" id="A0A392RXG7"/>
<evidence type="ECO:0000313" key="2">
    <source>
        <dbReference type="Proteomes" id="UP000265520"/>
    </source>
</evidence>
<organism evidence="1 2">
    <name type="scientific">Trifolium medium</name>
    <dbReference type="NCBI Taxonomy" id="97028"/>
    <lineage>
        <taxon>Eukaryota</taxon>
        <taxon>Viridiplantae</taxon>
        <taxon>Streptophyta</taxon>
        <taxon>Embryophyta</taxon>
        <taxon>Tracheophyta</taxon>
        <taxon>Spermatophyta</taxon>
        <taxon>Magnoliopsida</taxon>
        <taxon>eudicotyledons</taxon>
        <taxon>Gunneridae</taxon>
        <taxon>Pentapetalae</taxon>
        <taxon>rosids</taxon>
        <taxon>fabids</taxon>
        <taxon>Fabales</taxon>
        <taxon>Fabaceae</taxon>
        <taxon>Papilionoideae</taxon>
        <taxon>50 kb inversion clade</taxon>
        <taxon>NPAAA clade</taxon>
        <taxon>Hologalegina</taxon>
        <taxon>IRL clade</taxon>
        <taxon>Trifolieae</taxon>
        <taxon>Trifolium</taxon>
    </lineage>
</organism>
<accession>A0A392RXG7</accession>